<proteinExistence type="inferred from homology"/>
<organism evidence="2 3">
    <name type="scientific">SAR324 cluster bacterium</name>
    <dbReference type="NCBI Taxonomy" id="2024889"/>
    <lineage>
        <taxon>Bacteria</taxon>
        <taxon>Deltaproteobacteria</taxon>
        <taxon>SAR324 cluster</taxon>
    </lineage>
</organism>
<dbReference type="PANTHER" id="PTHR23408">
    <property type="entry name" value="METHYLMALONYL-COA MUTASE"/>
    <property type="match status" value="1"/>
</dbReference>
<evidence type="ECO:0000313" key="2">
    <source>
        <dbReference type="EMBL" id="NMC61867.1"/>
    </source>
</evidence>
<comment type="similarity">
    <text evidence="1">Belongs to the SIMIBI class G3E GTPase family. ArgK/MeaB subfamily.</text>
</comment>
<evidence type="ECO:0000256" key="1">
    <source>
        <dbReference type="ARBA" id="ARBA00009625"/>
    </source>
</evidence>
<dbReference type="GO" id="GO:0005737">
    <property type="term" value="C:cytoplasm"/>
    <property type="evidence" value="ECO:0007669"/>
    <property type="project" value="TreeGrafter"/>
</dbReference>
<dbReference type="GO" id="GO:0005525">
    <property type="term" value="F:GTP binding"/>
    <property type="evidence" value="ECO:0007669"/>
    <property type="project" value="InterPro"/>
</dbReference>
<dbReference type="GO" id="GO:0003924">
    <property type="term" value="F:GTPase activity"/>
    <property type="evidence" value="ECO:0007669"/>
    <property type="project" value="InterPro"/>
</dbReference>
<dbReference type="EC" id="3.6.5.-" evidence="2"/>
<dbReference type="Proteomes" id="UP000524246">
    <property type="component" value="Unassembled WGS sequence"/>
</dbReference>
<dbReference type="NCBIfam" id="NF006958">
    <property type="entry name" value="PRK09435.1"/>
    <property type="match status" value="1"/>
</dbReference>
<sequence length="364" mass="39972">MKRSKPEWAPEKDGRGVFASSVLEGLNELRPRSLESTKTKRQKLSVEEYVKGVLSGDRSVLARAITLVESNALEDQKAAQELLQALLPHSGRSIRIGLSGIPGAGKSTFIEAFGTLLCEAGHKVAVLAVDPSSSKSKGSILGDKTRMEKLSQHPGSFIRPSPSGGVLGGVARKTRESIVVCEAAGLDIIIIETVGVGQSEASVRSMVDFFILLTIAGAGDEMQHIKRGVLELADAVVVNKADGENLLAAQRTQAELKIALHYAHGETKEWKPESYLCSALDGSGISDIWELIKRFDNCMTKNGQKERRRKEQLLYWTESLLFEELRQRFLRDAQGQARYELIKKEVLEERISPVAAVDKLMSEY</sequence>
<dbReference type="Gene3D" id="3.40.50.300">
    <property type="entry name" value="P-loop containing nucleotide triphosphate hydrolases"/>
    <property type="match status" value="1"/>
</dbReference>
<dbReference type="Pfam" id="PF03308">
    <property type="entry name" value="MeaB"/>
    <property type="match status" value="1"/>
</dbReference>
<evidence type="ECO:0000313" key="3">
    <source>
        <dbReference type="Proteomes" id="UP000524246"/>
    </source>
</evidence>
<dbReference type="InterPro" id="IPR005129">
    <property type="entry name" value="GTPase_ArgK"/>
</dbReference>
<dbReference type="NCBIfam" id="TIGR00750">
    <property type="entry name" value="lao"/>
    <property type="match status" value="1"/>
</dbReference>
<protein>
    <submittedName>
        <fullName evidence="2">Methylmalonyl Co-A mutase-associated GTPase MeaB</fullName>
        <ecNumber evidence="2">3.6.5.-</ecNumber>
    </submittedName>
</protein>
<dbReference type="InterPro" id="IPR027417">
    <property type="entry name" value="P-loop_NTPase"/>
</dbReference>
<dbReference type="SUPFAM" id="SSF52540">
    <property type="entry name" value="P-loop containing nucleoside triphosphate hydrolases"/>
    <property type="match status" value="1"/>
</dbReference>
<comment type="caution">
    <text evidence="2">The sequence shown here is derived from an EMBL/GenBank/DDBJ whole genome shotgun (WGS) entry which is preliminary data.</text>
</comment>
<dbReference type="PANTHER" id="PTHR23408:SF3">
    <property type="entry name" value="METHYLMALONIC ACIDURIA TYPE A PROTEIN, MITOCHONDRIAL"/>
    <property type="match status" value="1"/>
</dbReference>
<gene>
    <name evidence="2" type="primary">meaB</name>
    <name evidence="2" type="ORF">GYA55_01725</name>
</gene>
<accession>A0A7X9FPN6</accession>
<dbReference type="EMBL" id="JAAZON010000065">
    <property type="protein sequence ID" value="NMC61867.1"/>
    <property type="molecule type" value="Genomic_DNA"/>
</dbReference>
<dbReference type="Gene3D" id="1.20.5.170">
    <property type="match status" value="1"/>
</dbReference>
<dbReference type="CDD" id="cd03114">
    <property type="entry name" value="MMAA-like"/>
    <property type="match status" value="1"/>
</dbReference>
<name>A0A7X9FPN6_9DELT</name>
<reference evidence="2 3" key="1">
    <citation type="journal article" date="2020" name="Biotechnol. Biofuels">
        <title>New insights from the biogas microbiome by comprehensive genome-resolved metagenomics of nearly 1600 species originating from multiple anaerobic digesters.</title>
        <authorList>
            <person name="Campanaro S."/>
            <person name="Treu L."/>
            <person name="Rodriguez-R L.M."/>
            <person name="Kovalovszki A."/>
            <person name="Ziels R.M."/>
            <person name="Maus I."/>
            <person name="Zhu X."/>
            <person name="Kougias P.G."/>
            <person name="Basile A."/>
            <person name="Luo G."/>
            <person name="Schluter A."/>
            <person name="Konstantinidis K.T."/>
            <person name="Angelidaki I."/>
        </authorList>
    </citation>
    <scope>NUCLEOTIDE SEQUENCE [LARGE SCALE GENOMIC DNA]</scope>
    <source>
        <strain evidence="2">AS27yjCOA_65</strain>
    </source>
</reference>
<keyword evidence="2" id="KW-0378">Hydrolase</keyword>
<dbReference type="AlphaFoldDB" id="A0A7X9FPN6"/>
<dbReference type="Gene3D" id="1.10.287.130">
    <property type="match status" value="1"/>
</dbReference>